<dbReference type="SUPFAM" id="SSF52047">
    <property type="entry name" value="RNI-like"/>
    <property type="match status" value="1"/>
</dbReference>
<evidence type="ECO:0000313" key="2">
    <source>
        <dbReference type="EMBL" id="KAK8784456.1"/>
    </source>
</evidence>
<dbReference type="InterPro" id="IPR032675">
    <property type="entry name" value="LRR_dom_sf"/>
</dbReference>
<name>A0AAQ4FBT7_AMBAM</name>
<accession>A0AAQ4FBT7</accession>
<reference evidence="2 3" key="1">
    <citation type="journal article" date="2023" name="Arcadia Sci">
        <title>De novo assembly of a long-read Amblyomma americanum tick genome.</title>
        <authorList>
            <person name="Chou S."/>
            <person name="Poskanzer K.E."/>
            <person name="Rollins M."/>
            <person name="Thuy-Boun P.S."/>
        </authorList>
    </citation>
    <scope>NUCLEOTIDE SEQUENCE [LARGE SCALE GENOMIC DNA]</scope>
    <source>
        <strain evidence="2">F_SG_1</strain>
        <tissue evidence="2">Salivary glands</tissue>
    </source>
</reference>
<sequence>MTPLNWDLWTHARRVTELCPALFPSVYEAYARLQEARWTLSRSGANLWTPCGRGSSRDACELPRQMQQWNRLLAPINTQLREGNTPGELTVLSVDGCQGPSKYSVQRAVVLVHWLLLRHPCVAALRADYANLIDFSLLYGSVHLSSLKCSGEYLYGQDSHSLLSAMLHLRHLEEFACDSLDISNESGNMPLLCDIITRNTNLYRLEVQKFVYRFTSLCYLLRVLAMNVRLRELCLDVSCLQESERRLFPLALKENRALKSLRLVGSLWNHSLSVAALAEALEGATALTSLELCYFRVTTDEAWALATSLICNQSVQQLALFACVPIFSHLTSVPCSGDKGEASWSGASKHIDPFVYMLHKLTSLRKLTFPVSSYPLEDQRAFLEALVVKDSIEEVRVQSLNHRHLSEFRSLVSETGIGGRVKFCSVPVEERRLDRDSCEAYGRDVYEWLDIELPNEVYGRFRHLSTFHGLTTMDVCLGGAIDAESAGHLGQYLRNTKALKDLSMSFSACSDEALALLDALSLNTSITALDVEGLCRTRRTARLLADVVSSSKNIQAFAYYSQGRNASRAFFLAFAQHIASNFTILSVKMLPRKREGKHWNRIQEVVTRNHTLLIHAARYVTGCVMQKSGAEALELMSSNPMLVSKVEEMASLSENAAMGLIRSRLADLDDMDFFMSIAGVVKESVVCEETAKGRACLVELPYDCWLSLRRFLRVADVIDWPQRI</sequence>
<dbReference type="InterPro" id="IPR052201">
    <property type="entry name" value="LRR-containing_regulator"/>
</dbReference>
<keyword evidence="1" id="KW-0677">Repeat</keyword>
<dbReference type="PANTHER" id="PTHR24111:SF0">
    <property type="entry name" value="LEUCINE-RICH REPEAT-CONTAINING PROTEIN"/>
    <property type="match status" value="1"/>
</dbReference>
<protein>
    <recommendedName>
        <fullName evidence="4">Nlr family card domain protein</fullName>
    </recommendedName>
</protein>
<dbReference type="Gene3D" id="3.80.10.10">
    <property type="entry name" value="Ribonuclease Inhibitor"/>
    <property type="match status" value="2"/>
</dbReference>
<gene>
    <name evidence="2" type="ORF">V5799_009183</name>
</gene>
<organism evidence="2 3">
    <name type="scientific">Amblyomma americanum</name>
    <name type="common">Lone star tick</name>
    <dbReference type="NCBI Taxonomy" id="6943"/>
    <lineage>
        <taxon>Eukaryota</taxon>
        <taxon>Metazoa</taxon>
        <taxon>Ecdysozoa</taxon>
        <taxon>Arthropoda</taxon>
        <taxon>Chelicerata</taxon>
        <taxon>Arachnida</taxon>
        <taxon>Acari</taxon>
        <taxon>Parasitiformes</taxon>
        <taxon>Ixodida</taxon>
        <taxon>Ixodoidea</taxon>
        <taxon>Ixodidae</taxon>
        <taxon>Amblyomminae</taxon>
        <taxon>Amblyomma</taxon>
    </lineage>
</organism>
<evidence type="ECO:0000313" key="3">
    <source>
        <dbReference type="Proteomes" id="UP001321473"/>
    </source>
</evidence>
<evidence type="ECO:0000256" key="1">
    <source>
        <dbReference type="ARBA" id="ARBA00022737"/>
    </source>
</evidence>
<dbReference type="PANTHER" id="PTHR24111">
    <property type="entry name" value="LEUCINE-RICH REPEAT-CONTAINING PROTEIN 34"/>
    <property type="match status" value="1"/>
</dbReference>
<dbReference type="AlphaFoldDB" id="A0AAQ4FBT7"/>
<keyword evidence="3" id="KW-1185">Reference proteome</keyword>
<proteinExistence type="predicted"/>
<comment type="caution">
    <text evidence="2">The sequence shown here is derived from an EMBL/GenBank/DDBJ whole genome shotgun (WGS) entry which is preliminary data.</text>
</comment>
<dbReference type="EMBL" id="JARKHS020004556">
    <property type="protein sequence ID" value="KAK8784456.1"/>
    <property type="molecule type" value="Genomic_DNA"/>
</dbReference>
<evidence type="ECO:0008006" key="4">
    <source>
        <dbReference type="Google" id="ProtNLM"/>
    </source>
</evidence>
<dbReference type="Proteomes" id="UP001321473">
    <property type="component" value="Unassembled WGS sequence"/>
</dbReference>